<keyword evidence="3" id="KW-0159">Chromosome partition</keyword>
<gene>
    <name evidence="6" type="ORF">LZ11_00723</name>
</gene>
<dbReference type="Gene3D" id="1.10.10.2830">
    <property type="match status" value="1"/>
</dbReference>
<dbReference type="InterPro" id="IPR004437">
    <property type="entry name" value="ParB/RepB/Spo0J"/>
</dbReference>
<dbReference type="GO" id="GO:0045881">
    <property type="term" value="P:positive regulation of sporulation resulting in formation of a cellular spore"/>
    <property type="evidence" value="ECO:0007669"/>
    <property type="project" value="TreeGrafter"/>
</dbReference>
<comment type="subcellular location">
    <subcellularLocation>
        <location evidence="1">Cytoplasm</location>
        <location evidence="1">Nucleoid</location>
    </subcellularLocation>
</comment>
<evidence type="ECO:0000256" key="4">
    <source>
        <dbReference type="ARBA" id="ARBA00023125"/>
    </source>
</evidence>
<dbReference type="RefSeq" id="WP_148866530.1">
    <property type="nucleotide sequence ID" value="NZ_VNHO01000006.1"/>
</dbReference>
<dbReference type="PROSITE" id="PS50943">
    <property type="entry name" value="HTH_CROC1"/>
    <property type="match status" value="1"/>
</dbReference>
<dbReference type="Proteomes" id="UP000322294">
    <property type="component" value="Unassembled WGS sequence"/>
</dbReference>
<keyword evidence="4" id="KW-0238">DNA-binding</keyword>
<dbReference type="InterPro" id="IPR041468">
    <property type="entry name" value="HTH_ParB/Spo0J"/>
</dbReference>
<feature type="domain" description="HTH cro/C1-type" evidence="5">
    <location>
        <begin position="131"/>
        <end position="158"/>
    </location>
</feature>
<dbReference type="Gene3D" id="3.90.1530.30">
    <property type="match status" value="1"/>
</dbReference>
<organism evidence="6 7">
    <name type="scientific">Thermosediminibacter litoriperuensis</name>
    <dbReference type="NCBI Taxonomy" id="291989"/>
    <lineage>
        <taxon>Bacteria</taxon>
        <taxon>Bacillati</taxon>
        <taxon>Bacillota</taxon>
        <taxon>Clostridia</taxon>
        <taxon>Thermosediminibacterales</taxon>
        <taxon>Thermosediminibacteraceae</taxon>
        <taxon>Thermosediminibacter</taxon>
    </lineage>
</organism>
<accession>A0A5S5AWS6</accession>
<evidence type="ECO:0000256" key="3">
    <source>
        <dbReference type="ARBA" id="ARBA00022829"/>
    </source>
</evidence>
<name>A0A5S5AWS6_9FIRM</name>
<evidence type="ECO:0000313" key="6">
    <source>
        <dbReference type="EMBL" id="TYP57412.1"/>
    </source>
</evidence>
<dbReference type="AlphaFoldDB" id="A0A5S5AWS6"/>
<dbReference type="GO" id="GO:0009295">
    <property type="term" value="C:nucleoid"/>
    <property type="evidence" value="ECO:0007669"/>
    <property type="project" value="UniProtKB-SubCell"/>
</dbReference>
<dbReference type="FunFam" id="3.90.1530.30:FF:000001">
    <property type="entry name" value="Chromosome partitioning protein ParB"/>
    <property type="match status" value="1"/>
</dbReference>
<dbReference type="GO" id="GO:0007059">
    <property type="term" value="P:chromosome segregation"/>
    <property type="evidence" value="ECO:0007669"/>
    <property type="project" value="UniProtKB-KW"/>
</dbReference>
<proteinExistence type="inferred from homology"/>
<dbReference type="SUPFAM" id="SSF110849">
    <property type="entry name" value="ParB/Sulfiredoxin"/>
    <property type="match status" value="1"/>
</dbReference>
<dbReference type="Pfam" id="PF02195">
    <property type="entry name" value="ParB_N"/>
    <property type="match status" value="1"/>
</dbReference>
<dbReference type="InterPro" id="IPR036086">
    <property type="entry name" value="ParB/Sulfiredoxin_sf"/>
</dbReference>
<reference evidence="6 7" key="1">
    <citation type="submission" date="2019-07" db="EMBL/GenBank/DDBJ databases">
        <title>Genomic Encyclopedia of Type Strains, Phase I: the one thousand microbial genomes (KMG-I) project.</title>
        <authorList>
            <person name="Kyrpides N."/>
        </authorList>
    </citation>
    <scope>NUCLEOTIDE SEQUENCE [LARGE SCALE GENOMIC DNA]</scope>
    <source>
        <strain evidence="6 7">DSM 16647</strain>
    </source>
</reference>
<dbReference type="InterPro" id="IPR057240">
    <property type="entry name" value="ParB_dimer_C"/>
</dbReference>
<dbReference type="Pfam" id="PF23552">
    <property type="entry name" value="ParB_C"/>
    <property type="match status" value="1"/>
</dbReference>
<sequence>MSKKGLGKGLGALIPMLEEKTGEKNIQEINLNEIRPNEHQPRKAFDDEKLSELAASIREHGILQPVILRKVKNGYEIVAGERRWRAAKMAGIDKIPAVVKELTDAEVMQIALIENLQREDLNPLEEAAAYKRLMEEFGMTQEELAMRIGKSRSQIANIVRLLNLEPEIQRMINEGRLTAGHARALLAIEDPRERIKIARRITEENISVRETEEIAKTVSLKTGKKVQKGRGEEINPALLHVGEQLQKILGTKVRVKGSERRGKIEIEFYSEDELERILEIIMGS</sequence>
<evidence type="ECO:0000256" key="2">
    <source>
        <dbReference type="ARBA" id="ARBA00006295"/>
    </source>
</evidence>
<comment type="caution">
    <text evidence="6">The sequence shown here is derived from an EMBL/GenBank/DDBJ whole genome shotgun (WGS) entry which is preliminary data.</text>
</comment>
<keyword evidence="7" id="KW-1185">Reference proteome</keyword>
<dbReference type="CDD" id="cd00093">
    <property type="entry name" value="HTH_XRE"/>
    <property type="match status" value="1"/>
</dbReference>
<dbReference type="InterPro" id="IPR003115">
    <property type="entry name" value="ParB_N"/>
</dbReference>
<evidence type="ECO:0000259" key="5">
    <source>
        <dbReference type="PROSITE" id="PS50943"/>
    </source>
</evidence>
<dbReference type="PANTHER" id="PTHR33375">
    <property type="entry name" value="CHROMOSOME-PARTITIONING PROTEIN PARB-RELATED"/>
    <property type="match status" value="1"/>
</dbReference>
<dbReference type="NCBIfam" id="TIGR00180">
    <property type="entry name" value="parB_part"/>
    <property type="match status" value="1"/>
</dbReference>
<dbReference type="GO" id="GO:0003677">
    <property type="term" value="F:DNA binding"/>
    <property type="evidence" value="ECO:0007669"/>
    <property type="project" value="UniProtKB-KW"/>
</dbReference>
<dbReference type="Pfam" id="PF17762">
    <property type="entry name" value="HTH_ParB"/>
    <property type="match status" value="1"/>
</dbReference>
<dbReference type="FunFam" id="1.10.10.2830:FF:000001">
    <property type="entry name" value="Chromosome partitioning protein ParB"/>
    <property type="match status" value="1"/>
</dbReference>
<comment type="similarity">
    <text evidence="2">Belongs to the ParB family.</text>
</comment>
<protein>
    <submittedName>
        <fullName evidence="6">ParB family chromosome partitioning protein</fullName>
    </submittedName>
</protein>
<evidence type="ECO:0000256" key="1">
    <source>
        <dbReference type="ARBA" id="ARBA00004453"/>
    </source>
</evidence>
<dbReference type="EMBL" id="VNHO01000006">
    <property type="protein sequence ID" value="TYP57412.1"/>
    <property type="molecule type" value="Genomic_DNA"/>
</dbReference>
<dbReference type="SUPFAM" id="SSF109709">
    <property type="entry name" value="KorB DNA-binding domain-like"/>
    <property type="match status" value="1"/>
</dbReference>
<dbReference type="PANTHER" id="PTHR33375:SF1">
    <property type="entry name" value="CHROMOSOME-PARTITIONING PROTEIN PARB-RELATED"/>
    <property type="match status" value="1"/>
</dbReference>
<dbReference type="InterPro" id="IPR050336">
    <property type="entry name" value="Chromosome_partition/occlusion"/>
</dbReference>
<dbReference type="CDD" id="cd16393">
    <property type="entry name" value="SPO0J_N"/>
    <property type="match status" value="1"/>
</dbReference>
<evidence type="ECO:0000313" key="7">
    <source>
        <dbReference type="Proteomes" id="UP000322294"/>
    </source>
</evidence>
<dbReference type="InterPro" id="IPR001387">
    <property type="entry name" value="Cro/C1-type_HTH"/>
</dbReference>
<dbReference type="GO" id="GO:0005694">
    <property type="term" value="C:chromosome"/>
    <property type="evidence" value="ECO:0007669"/>
    <property type="project" value="TreeGrafter"/>
</dbReference>
<dbReference type="SMART" id="SM00470">
    <property type="entry name" value="ParB"/>
    <property type="match status" value="1"/>
</dbReference>
<dbReference type="OrthoDB" id="9802051at2"/>